<dbReference type="AlphaFoldDB" id="A0A0V1ICC2"/>
<name>A0A0V1ICC2_TRIPS</name>
<organism evidence="1 2">
    <name type="scientific">Trichinella pseudospiralis</name>
    <name type="common">Parasitic roundworm</name>
    <dbReference type="NCBI Taxonomy" id="6337"/>
    <lineage>
        <taxon>Eukaryota</taxon>
        <taxon>Metazoa</taxon>
        <taxon>Ecdysozoa</taxon>
        <taxon>Nematoda</taxon>
        <taxon>Enoplea</taxon>
        <taxon>Dorylaimia</taxon>
        <taxon>Trichinellida</taxon>
        <taxon>Trichinellidae</taxon>
        <taxon>Trichinella</taxon>
    </lineage>
</organism>
<gene>
    <name evidence="1" type="ORF">T4C_10211</name>
</gene>
<accession>A0A0V1ICC2</accession>
<evidence type="ECO:0000313" key="2">
    <source>
        <dbReference type="Proteomes" id="UP000054826"/>
    </source>
</evidence>
<dbReference type="EMBL" id="JYDV01000466">
    <property type="protein sequence ID" value="KRZ19621.1"/>
    <property type="molecule type" value="Genomic_DNA"/>
</dbReference>
<evidence type="ECO:0000313" key="1">
    <source>
        <dbReference type="EMBL" id="KRZ19621.1"/>
    </source>
</evidence>
<protein>
    <submittedName>
        <fullName evidence="1">Uncharacterized protein</fullName>
    </submittedName>
</protein>
<comment type="caution">
    <text evidence="1">The sequence shown here is derived from an EMBL/GenBank/DDBJ whole genome shotgun (WGS) entry which is preliminary data.</text>
</comment>
<dbReference type="Proteomes" id="UP000054826">
    <property type="component" value="Unassembled WGS sequence"/>
</dbReference>
<reference evidence="1 2" key="1">
    <citation type="submission" date="2015-01" db="EMBL/GenBank/DDBJ databases">
        <title>Evolution of Trichinella species and genotypes.</title>
        <authorList>
            <person name="Korhonen P.K."/>
            <person name="Edoardo P."/>
            <person name="Giuseppe L.R."/>
            <person name="Gasser R.B."/>
        </authorList>
    </citation>
    <scope>NUCLEOTIDE SEQUENCE [LARGE SCALE GENOMIC DNA]</scope>
    <source>
        <strain evidence="1">ISS176</strain>
    </source>
</reference>
<proteinExistence type="predicted"/>
<sequence>MHFVCEYELVNRLCCLLLHSFDVSKQTPLLAEANADSEDNYDYPEAQADLSVTAGSSLHQIYVSMMFLSVMGKKSKRFISA</sequence>